<keyword evidence="2" id="KW-1185">Reference proteome</keyword>
<dbReference type="EMBL" id="JWIN03000016">
    <property type="protein sequence ID" value="KAB1265761.1"/>
    <property type="molecule type" value="Genomic_DNA"/>
</dbReference>
<proteinExistence type="predicted"/>
<dbReference type="Gene3D" id="3.30.40.10">
    <property type="entry name" value="Zinc/RING finger domain, C3HC4 (zinc finger)"/>
    <property type="match status" value="2"/>
</dbReference>
<name>A0A5N4D3R7_CAMDR</name>
<gene>
    <name evidence="1" type="ORF">Cadr_000018773</name>
</gene>
<accession>A0A5N4D3R7</accession>
<protein>
    <submittedName>
        <fullName evidence="1">XIAP-associated factor 1</fullName>
    </submittedName>
</protein>
<evidence type="ECO:0000313" key="1">
    <source>
        <dbReference type="EMBL" id="KAB1265761.1"/>
    </source>
</evidence>
<reference evidence="1 2" key="1">
    <citation type="journal article" date="2019" name="Mol. Ecol. Resour.">
        <title>Improving Illumina assemblies with Hi-C and long reads: an example with the North African dromedary.</title>
        <authorList>
            <person name="Elbers J.P."/>
            <person name="Rogers M.F."/>
            <person name="Perelman P.L."/>
            <person name="Proskuryakova A.A."/>
            <person name="Serdyukova N.A."/>
            <person name="Johnson W.E."/>
            <person name="Horin P."/>
            <person name="Corander J."/>
            <person name="Murphy D."/>
            <person name="Burger P.A."/>
        </authorList>
    </citation>
    <scope>NUCLEOTIDE SEQUENCE [LARGE SCALE GENOMIC DNA]</scope>
    <source>
        <strain evidence="1">Drom800</strain>
        <tissue evidence="1">Blood</tissue>
    </source>
</reference>
<comment type="caution">
    <text evidence="1">The sequence shown here is derived from an EMBL/GenBank/DDBJ whole genome shotgun (WGS) entry which is preliminary data.</text>
</comment>
<evidence type="ECO:0000313" key="2">
    <source>
        <dbReference type="Proteomes" id="UP000299084"/>
    </source>
</evidence>
<dbReference type="PANTHER" id="PTHR16295:SF17">
    <property type="entry name" value="XIAP-ASSOCIATED FACTOR 1"/>
    <property type="match status" value="1"/>
</dbReference>
<dbReference type="AlphaFoldDB" id="A0A5N4D3R7"/>
<dbReference type="Proteomes" id="UP000299084">
    <property type="component" value="Unassembled WGS sequence"/>
</dbReference>
<dbReference type="PANTHER" id="PTHR16295">
    <property type="entry name" value="TRAF-TYPE ZINC FINGER PROTEIN-RELATED"/>
    <property type="match status" value="1"/>
</dbReference>
<organism evidence="1 2">
    <name type="scientific">Camelus dromedarius</name>
    <name type="common">Dromedary</name>
    <name type="synonym">Arabian camel</name>
    <dbReference type="NCBI Taxonomy" id="9838"/>
    <lineage>
        <taxon>Eukaryota</taxon>
        <taxon>Metazoa</taxon>
        <taxon>Chordata</taxon>
        <taxon>Craniata</taxon>
        <taxon>Vertebrata</taxon>
        <taxon>Euteleostomi</taxon>
        <taxon>Mammalia</taxon>
        <taxon>Eutheria</taxon>
        <taxon>Laurasiatheria</taxon>
        <taxon>Artiodactyla</taxon>
        <taxon>Tylopoda</taxon>
        <taxon>Camelidae</taxon>
        <taxon>Camelus</taxon>
    </lineage>
</organism>
<dbReference type="GO" id="GO:0005739">
    <property type="term" value="C:mitochondrion"/>
    <property type="evidence" value="ECO:0007669"/>
    <property type="project" value="TreeGrafter"/>
</dbReference>
<dbReference type="InterPro" id="IPR051986">
    <property type="entry name" value="Innate_Immune_Apopt_Reg"/>
</dbReference>
<sequence>MQDVQEPLSGHSLQVHHRKTSFLLQREDCKRSVASAHLALHEAHCLLFLVLCPECKEAVPQEKMDEHCRGGHQQVGCAMCQQSLPKHSLEVHEATECQERPVECKFCELAVRLSKGSCMSTTVAGGRSSAPAAASSSCSMCWPSTEMCVGASRPGSRKKPEPRQENVSSSGLCAALRERIPAPESNICCDYCNQMIPGNKYFDHLVSRN</sequence>
<dbReference type="InterPro" id="IPR013083">
    <property type="entry name" value="Znf_RING/FYVE/PHD"/>
</dbReference>